<evidence type="ECO:0000256" key="4">
    <source>
        <dbReference type="ARBA" id="ARBA00022519"/>
    </source>
</evidence>
<evidence type="ECO:0000256" key="5">
    <source>
        <dbReference type="ARBA" id="ARBA00022692"/>
    </source>
</evidence>
<dbReference type="InterPro" id="IPR010920">
    <property type="entry name" value="LSM_dom_sf"/>
</dbReference>
<dbReference type="RefSeq" id="WP_163492017.1">
    <property type="nucleotide sequence ID" value="NZ_JACVEL010000008.1"/>
</dbReference>
<evidence type="ECO:0000256" key="6">
    <source>
        <dbReference type="ARBA" id="ARBA00022989"/>
    </source>
</evidence>
<evidence type="ECO:0000256" key="8">
    <source>
        <dbReference type="ARBA" id="ARBA00023136"/>
    </source>
</evidence>
<evidence type="ECO:0000313" key="15">
    <source>
        <dbReference type="Proteomes" id="UP000652681"/>
    </source>
</evidence>
<accession>A0A8J6PRF0</accession>
<proteinExistence type="inferred from homology"/>
<protein>
    <recommendedName>
        <fullName evidence="9">Mechanosensing system component YbdG</fullName>
    </recommendedName>
    <alternativeName>
        <fullName evidence="10">Mechanosensitive channel homolog YbdG</fullName>
    </alternativeName>
</protein>
<dbReference type="InterPro" id="IPR049278">
    <property type="entry name" value="MS_channel_C"/>
</dbReference>
<evidence type="ECO:0000259" key="13">
    <source>
        <dbReference type="Pfam" id="PF21082"/>
    </source>
</evidence>
<dbReference type="Pfam" id="PF21082">
    <property type="entry name" value="MS_channel_3rd"/>
    <property type="match status" value="1"/>
</dbReference>
<dbReference type="PANTHER" id="PTHR30414">
    <property type="entry name" value="MINICONDUCTANCE MECHANOSENSITIVE CHANNEL YBDG"/>
    <property type="match status" value="1"/>
</dbReference>
<comment type="caution">
    <text evidence="14">The sequence shown here is derived from an EMBL/GenBank/DDBJ whole genome shotgun (WGS) entry which is preliminary data.</text>
</comment>
<comment type="similarity">
    <text evidence="2">Belongs to the MscS (TC 1.A.23) family.</text>
</comment>
<evidence type="ECO:0000256" key="2">
    <source>
        <dbReference type="ARBA" id="ARBA00008017"/>
    </source>
</evidence>
<dbReference type="Proteomes" id="UP000652681">
    <property type="component" value="Unassembled WGS sequence"/>
</dbReference>
<dbReference type="InterPro" id="IPR023408">
    <property type="entry name" value="MscS_beta-dom_sf"/>
</dbReference>
<dbReference type="Gene3D" id="2.30.30.60">
    <property type="match status" value="1"/>
</dbReference>
<feature type="transmembrane region" description="Helical" evidence="11">
    <location>
        <begin position="33"/>
        <end position="61"/>
    </location>
</feature>
<comment type="subcellular location">
    <subcellularLocation>
        <location evidence="1">Cell inner membrane</location>
        <topology evidence="1">Multi-pass membrane protein</topology>
    </subcellularLocation>
</comment>
<evidence type="ECO:0000256" key="1">
    <source>
        <dbReference type="ARBA" id="ARBA00004429"/>
    </source>
</evidence>
<evidence type="ECO:0000256" key="9">
    <source>
        <dbReference type="ARBA" id="ARBA00093630"/>
    </source>
</evidence>
<dbReference type="AlphaFoldDB" id="A0A8J6PRF0"/>
<dbReference type="GO" id="GO:0071470">
    <property type="term" value="P:cellular response to osmotic stress"/>
    <property type="evidence" value="ECO:0007669"/>
    <property type="project" value="InterPro"/>
</dbReference>
<dbReference type="GO" id="GO:0005886">
    <property type="term" value="C:plasma membrane"/>
    <property type="evidence" value="ECO:0007669"/>
    <property type="project" value="UniProtKB-SubCell"/>
</dbReference>
<evidence type="ECO:0000256" key="11">
    <source>
        <dbReference type="SAM" id="Phobius"/>
    </source>
</evidence>
<dbReference type="Pfam" id="PF00924">
    <property type="entry name" value="MS_channel_2nd"/>
    <property type="match status" value="1"/>
</dbReference>
<evidence type="ECO:0000313" key="14">
    <source>
        <dbReference type="EMBL" id="MBC9813203.1"/>
    </source>
</evidence>
<dbReference type="FunFam" id="2.30.30.60:FF:000002">
    <property type="entry name" value="Mechanosensitive ion channel family protein"/>
    <property type="match status" value="1"/>
</dbReference>
<keyword evidence="3" id="KW-1003">Cell membrane</keyword>
<dbReference type="InterPro" id="IPR006685">
    <property type="entry name" value="MscS_channel_2nd"/>
</dbReference>
<keyword evidence="5 11" id="KW-0812">Transmembrane</keyword>
<feature type="domain" description="Mechanosensitive ion channel MscS" evidence="12">
    <location>
        <begin position="199"/>
        <end position="267"/>
    </location>
</feature>
<keyword evidence="6 11" id="KW-1133">Transmembrane helix</keyword>
<keyword evidence="4" id="KW-0997">Cell inner membrane</keyword>
<sequence>MKEEIIRWIRSFYEHTINGRTVFDAETYASHSLLWSIGMLLALLIACLIVWHLSRFVLIRVAHMFFDRTKTKWDDFLIKNKFFRALAYLIPLMFMEHFISIVFYSYPNTHDFFTRIVEVLIVLAVIVVINRFLTTVKDILLENERFRDKPIQSYVQVVKIIVSIVLIVVMISILTGIQPGTFLASLGAASAIVLLIFKDTILGFVGSLQLGTNDMVRIGDWVTMEKYGADGTVEEISLATVKVRNFDRTITTIPTYSMVSDAFKNWRGMTESDGRRIKRSVKINIETVKFADEELLEKLKGINVLKEFITKRQAEIQRYNEENGFVGANAINGRRQTNLGIFRKYIEHYLRHKVEINKEMSLMVRQLEPTESGIPLEVYCFTKTKVWDEYESIQSDIFDHILSMVHYFDLRIFEQPSGNDFRSLNRTGA</sequence>
<dbReference type="EMBL" id="JACVEL010000008">
    <property type="protein sequence ID" value="MBC9813203.1"/>
    <property type="molecule type" value="Genomic_DNA"/>
</dbReference>
<dbReference type="SUPFAM" id="SSF50182">
    <property type="entry name" value="Sm-like ribonucleoproteins"/>
    <property type="match status" value="1"/>
</dbReference>
<feature type="transmembrane region" description="Helical" evidence="11">
    <location>
        <begin position="112"/>
        <end position="133"/>
    </location>
</feature>
<feature type="transmembrane region" description="Helical" evidence="11">
    <location>
        <begin position="180"/>
        <end position="197"/>
    </location>
</feature>
<gene>
    <name evidence="14" type="ORF">H9Y05_12065</name>
</gene>
<dbReference type="PANTHER" id="PTHR30414:SF0">
    <property type="entry name" value="MINICONDUCTANCE MECHANOSENSITIVE CHANNEL YBDG"/>
    <property type="match status" value="1"/>
</dbReference>
<keyword evidence="7" id="KW-0346">Stress response</keyword>
<feature type="transmembrane region" description="Helical" evidence="11">
    <location>
        <begin position="82"/>
        <end position="106"/>
    </location>
</feature>
<organism evidence="14 15">
    <name type="scientific">Taishania pollutisoli</name>
    <dbReference type="NCBI Taxonomy" id="2766479"/>
    <lineage>
        <taxon>Bacteria</taxon>
        <taxon>Pseudomonadati</taxon>
        <taxon>Bacteroidota</taxon>
        <taxon>Flavobacteriia</taxon>
        <taxon>Flavobacteriales</taxon>
        <taxon>Crocinitomicaceae</taxon>
        <taxon>Taishania</taxon>
    </lineage>
</organism>
<name>A0A8J6PRF0_9FLAO</name>
<evidence type="ECO:0000259" key="12">
    <source>
        <dbReference type="Pfam" id="PF00924"/>
    </source>
</evidence>
<keyword evidence="8 11" id="KW-0472">Membrane</keyword>
<evidence type="ECO:0000256" key="7">
    <source>
        <dbReference type="ARBA" id="ARBA00023016"/>
    </source>
</evidence>
<feature type="domain" description="Mechanosensitive ion channel MscS C-terminal" evidence="13">
    <location>
        <begin position="350"/>
        <end position="406"/>
    </location>
</feature>
<dbReference type="InterPro" id="IPR030192">
    <property type="entry name" value="YbdG"/>
</dbReference>
<keyword evidence="15" id="KW-1185">Reference proteome</keyword>
<feature type="transmembrane region" description="Helical" evidence="11">
    <location>
        <begin position="154"/>
        <end position="174"/>
    </location>
</feature>
<evidence type="ECO:0000256" key="10">
    <source>
        <dbReference type="ARBA" id="ARBA00093659"/>
    </source>
</evidence>
<dbReference type="GO" id="GO:0008381">
    <property type="term" value="F:mechanosensitive monoatomic ion channel activity"/>
    <property type="evidence" value="ECO:0007669"/>
    <property type="project" value="InterPro"/>
</dbReference>
<evidence type="ECO:0000256" key="3">
    <source>
        <dbReference type="ARBA" id="ARBA00022475"/>
    </source>
</evidence>
<reference evidence="14" key="1">
    <citation type="submission" date="2020-09" db="EMBL/GenBank/DDBJ databases">
        <title>Taishania pollutisoli gen. nov., sp. nov., Isolated from Tetrabromobisphenol A-Contaminated Soil.</title>
        <authorList>
            <person name="Chen Q."/>
        </authorList>
    </citation>
    <scope>NUCLEOTIDE SEQUENCE</scope>
    <source>
        <strain evidence="14">CZZ-1</strain>
    </source>
</reference>